<protein>
    <submittedName>
        <fullName evidence="1">Uncharacterized protein</fullName>
    </submittedName>
</protein>
<dbReference type="EMBL" id="NCTK01000002">
    <property type="protein sequence ID" value="OYQ10000.1"/>
    <property type="molecule type" value="Genomic_DNA"/>
</dbReference>
<accession>A0AAP8D2H6</accession>
<organism evidence="1 2">
    <name type="scientific">Ralstonia solanacearum K60</name>
    <dbReference type="NCBI Taxonomy" id="1091042"/>
    <lineage>
        <taxon>Bacteria</taxon>
        <taxon>Pseudomonadati</taxon>
        <taxon>Pseudomonadota</taxon>
        <taxon>Betaproteobacteria</taxon>
        <taxon>Burkholderiales</taxon>
        <taxon>Burkholderiaceae</taxon>
        <taxon>Ralstonia</taxon>
        <taxon>Ralstonia solanacearum species complex</taxon>
    </lineage>
</organism>
<proteinExistence type="predicted"/>
<gene>
    <name evidence="1" type="ORF">B7R77_24755</name>
</gene>
<reference evidence="1 2" key="1">
    <citation type="submission" date="2017-04" db="EMBL/GenBank/DDBJ databases">
        <title>Genome Announcement: Closed genomes of Ralstonia solanacearum strains K60, UW551, and UW700.</title>
        <authorList>
            <person name="Hayes M."/>
            <person name="Macintyre A.M."/>
            <person name="Allen C."/>
        </authorList>
    </citation>
    <scope>NUCLEOTIDE SEQUENCE [LARGE SCALE GENOMIC DNA]</scope>
    <source>
        <strain evidence="1 2">UW25</strain>
    </source>
</reference>
<dbReference type="Proteomes" id="UP000216164">
    <property type="component" value="Unassembled WGS sequence"/>
</dbReference>
<evidence type="ECO:0000313" key="1">
    <source>
        <dbReference type="EMBL" id="OYQ10000.1"/>
    </source>
</evidence>
<dbReference type="AlphaFoldDB" id="A0AAP8D2H6"/>
<evidence type="ECO:0000313" key="2">
    <source>
        <dbReference type="Proteomes" id="UP000216164"/>
    </source>
</evidence>
<name>A0AAP8D2H6_RALSL</name>
<comment type="caution">
    <text evidence="1">The sequence shown here is derived from an EMBL/GenBank/DDBJ whole genome shotgun (WGS) entry which is preliminary data.</text>
</comment>
<sequence length="117" mass="12776">MSGSECCTVRRWSRRCAAESGAVEHRMLAVPVWGVRCARSGRATVRPSSRAVSSPSISSICPVQIAIRSTAAAPERLAGPMRFHPVVSRATRYSEAFPPWHDSAVAARLPNARHRPR</sequence>